<evidence type="ECO:0000256" key="2">
    <source>
        <dbReference type="ARBA" id="ARBA00023015"/>
    </source>
</evidence>
<protein>
    <submittedName>
        <fullName evidence="7">LysR family transcriptional regulator</fullName>
    </submittedName>
</protein>
<keyword evidence="2" id="KW-0805">Transcription regulation</keyword>
<dbReference type="InterPro" id="IPR000847">
    <property type="entry name" value="LysR_HTH_N"/>
</dbReference>
<dbReference type="PANTHER" id="PTHR30419:SF8">
    <property type="entry name" value="NITROGEN ASSIMILATION TRANSCRIPTIONAL ACTIVATOR-RELATED"/>
    <property type="match status" value="1"/>
</dbReference>
<comment type="similarity">
    <text evidence="1">Belongs to the LysR transcriptional regulatory family.</text>
</comment>
<dbReference type="PANTHER" id="PTHR30419">
    <property type="entry name" value="HTH-TYPE TRANSCRIPTIONAL REGULATOR YBHD"/>
    <property type="match status" value="1"/>
</dbReference>
<dbReference type="PROSITE" id="PS50931">
    <property type="entry name" value="HTH_LYSR"/>
    <property type="match status" value="1"/>
</dbReference>
<dbReference type="CDD" id="cd05466">
    <property type="entry name" value="PBP2_LTTR_substrate"/>
    <property type="match status" value="1"/>
</dbReference>
<accession>A0A432MJX3</accession>
<keyword evidence="4" id="KW-0804">Transcription</keyword>
<keyword evidence="8" id="KW-1185">Reference proteome</keyword>
<evidence type="ECO:0000313" key="8">
    <source>
        <dbReference type="Proteomes" id="UP000280296"/>
    </source>
</evidence>
<proteinExistence type="inferred from homology"/>
<comment type="caution">
    <text evidence="7">The sequence shown here is derived from an EMBL/GenBank/DDBJ whole genome shotgun (WGS) entry which is preliminary data.</text>
</comment>
<dbReference type="EMBL" id="RYZH01000021">
    <property type="protein sequence ID" value="RUL87485.1"/>
    <property type="molecule type" value="Genomic_DNA"/>
</dbReference>
<dbReference type="GO" id="GO:0003677">
    <property type="term" value="F:DNA binding"/>
    <property type="evidence" value="ECO:0007669"/>
    <property type="project" value="UniProtKB-KW"/>
</dbReference>
<dbReference type="InterPro" id="IPR050950">
    <property type="entry name" value="HTH-type_LysR_regulators"/>
</dbReference>
<feature type="region of interest" description="Disordered" evidence="5">
    <location>
        <begin position="296"/>
        <end position="336"/>
    </location>
</feature>
<evidence type="ECO:0000259" key="6">
    <source>
        <dbReference type="PROSITE" id="PS50931"/>
    </source>
</evidence>
<name>A0A432MJX3_9BACT</name>
<feature type="domain" description="HTH lysR-type" evidence="6">
    <location>
        <begin position="1"/>
        <end position="58"/>
    </location>
</feature>
<evidence type="ECO:0000313" key="7">
    <source>
        <dbReference type="EMBL" id="RUL87485.1"/>
    </source>
</evidence>
<dbReference type="InterPro" id="IPR005119">
    <property type="entry name" value="LysR_subst-bd"/>
</dbReference>
<dbReference type="Gene3D" id="3.40.190.290">
    <property type="match status" value="1"/>
</dbReference>
<evidence type="ECO:0000256" key="1">
    <source>
        <dbReference type="ARBA" id="ARBA00009437"/>
    </source>
</evidence>
<dbReference type="OrthoDB" id="9785745at2"/>
<dbReference type="Pfam" id="PF03466">
    <property type="entry name" value="LysR_substrate"/>
    <property type="match status" value="1"/>
</dbReference>
<reference evidence="7 8" key="2">
    <citation type="submission" date="2019-01" db="EMBL/GenBank/DDBJ databases">
        <title>Tautonia sociabilis, a novel thermotolerant planctomycete of Isosphaeraceae family, isolated from a 4000 m deep subterranean habitat.</title>
        <authorList>
            <person name="Kovaleva O.L."/>
            <person name="Elcheninov A.G."/>
            <person name="Van Heerden E."/>
            <person name="Toshchakov S.V."/>
            <person name="Novikov A."/>
            <person name="Bonch-Osmolovskaya E.A."/>
            <person name="Kublanov I.V."/>
        </authorList>
    </citation>
    <scope>NUCLEOTIDE SEQUENCE [LARGE SCALE GENOMIC DNA]</scope>
    <source>
        <strain evidence="7 8">GM2012</strain>
    </source>
</reference>
<dbReference type="SUPFAM" id="SSF46785">
    <property type="entry name" value="Winged helix' DNA-binding domain"/>
    <property type="match status" value="1"/>
</dbReference>
<dbReference type="InterPro" id="IPR036388">
    <property type="entry name" value="WH-like_DNA-bd_sf"/>
</dbReference>
<organism evidence="7 8">
    <name type="scientific">Tautonia sociabilis</name>
    <dbReference type="NCBI Taxonomy" id="2080755"/>
    <lineage>
        <taxon>Bacteria</taxon>
        <taxon>Pseudomonadati</taxon>
        <taxon>Planctomycetota</taxon>
        <taxon>Planctomycetia</taxon>
        <taxon>Isosphaerales</taxon>
        <taxon>Isosphaeraceae</taxon>
        <taxon>Tautonia</taxon>
    </lineage>
</organism>
<keyword evidence="3" id="KW-0238">DNA-binding</keyword>
<sequence length="336" mass="36712">MQFEALKIFCDVVRRASFSRGAAENGVSQSTASQTVHNLEERLGVKLIDRSKRPLVPTPQGKVYYEGCRDLVERYQEVERRVRAMGREDRIEGVVRIAAIYSVGLSHLTRHIAEFRARHPMADCRLECMHPSEVVEQVRAGRADLGIVSFPRKWPGLDVVPWRDEEMVVAAPPGHPLAEPGGIAVGQLDGARFVHYDPDLPIRRAIDRHLRRRGVQVEPSLEFDSIENIKRAVEVGAGVAILPRPTLEREVASGSLVASPLADHPMVRPLAIIHRGEATLGLAGARFLDALREEPAAGERAGSSSISAGPAPDPAANGRSCRNGRAAAAAPKQTER</sequence>
<evidence type="ECO:0000256" key="5">
    <source>
        <dbReference type="SAM" id="MobiDB-lite"/>
    </source>
</evidence>
<dbReference type="SUPFAM" id="SSF53850">
    <property type="entry name" value="Periplasmic binding protein-like II"/>
    <property type="match status" value="1"/>
</dbReference>
<evidence type="ECO:0000256" key="3">
    <source>
        <dbReference type="ARBA" id="ARBA00023125"/>
    </source>
</evidence>
<evidence type="ECO:0000256" key="4">
    <source>
        <dbReference type="ARBA" id="ARBA00023163"/>
    </source>
</evidence>
<feature type="compositionally biased region" description="Low complexity" evidence="5">
    <location>
        <begin position="301"/>
        <end position="316"/>
    </location>
</feature>
<dbReference type="GO" id="GO:0005829">
    <property type="term" value="C:cytosol"/>
    <property type="evidence" value="ECO:0007669"/>
    <property type="project" value="TreeGrafter"/>
</dbReference>
<dbReference type="AlphaFoldDB" id="A0A432MJX3"/>
<dbReference type="Pfam" id="PF00126">
    <property type="entry name" value="HTH_1"/>
    <property type="match status" value="1"/>
</dbReference>
<dbReference type="GO" id="GO:0003700">
    <property type="term" value="F:DNA-binding transcription factor activity"/>
    <property type="evidence" value="ECO:0007669"/>
    <property type="project" value="InterPro"/>
</dbReference>
<dbReference type="Gene3D" id="1.10.10.10">
    <property type="entry name" value="Winged helix-like DNA-binding domain superfamily/Winged helix DNA-binding domain"/>
    <property type="match status" value="1"/>
</dbReference>
<dbReference type="InterPro" id="IPR036390">
    <property type="entry name" value="WH_DNA-bd_sf"/>
</dbReference>
<dbReference type="FunFam" id="1.10.10.10:FF:000001">
    <property type="entry name" value="LysR family transcriptional regulator"/>
    <property type="match status" value="1"/>
</dbReference>
<gene>
    <name evidence="7" type="ORF">TsocGM_12295</name>
</gene>
<reference evidence="7 8" key="1">
    <citation type="submission" date="2018-12" db="EMBL/GenBank/DDBJ databases">
        <authorList>
            <person name="Toschakov S.V."/>
        </authorList>
    </citation>
    <scope>NUCLEOTIDE SEQUENCE [LARGE SCALE GENOMIC DNA]</scope>
    <source>
        <strain evidence="7 8">GM2012</strain>
    </source>
</reference>
<dbReference type="Proteomes" id="UP000280296">
    <property type="component" value="Unassembled WGS sequence"/>
</dbReference>